<keyword evidence="10" id="KW-0238">DNA-binding</keyword>
<dbReference type="Gene3D" id="3.40.50.300">
    <property type="entry name" value="P-loop containing nucleotide triphosphate hydrolases"/>
    <property type="match status" value="2"/>
</dbReference>
<dbReference type="AlphaFoldDB" id="A0A0L6JQZ2"/>
<dbReference type="GO" id="GO:0003678">
    <property type="term" value="F:DNA helicase activity"/>
    <property type="evidence" value="ECO:0007669"/>
    <property type="project" value="InterPro"/>
</dbReference>
<evidence type="ECO:0000256" key="10">
    <source>
        <dbReference type="ARBA" id="ARBA00023125"/>
    </source>
</evidence>
<evidence type="ECO:0000256" key="7">
    <source>
        <dbReference type="ARBA" id="ARBA00022840"/>
    </source>
</evidence>
<dbReference type="GO" id="GO:0051539">
    <property type="term" value="F:4 iron, 4 sulfur cluster binding"/>
    <property type="evidence" value="ECO:0007669"/>
    <property type="project" value="UniProtKB-KW"/>
</dbReference>
<proteinExistence type="inferred from homology"/>
<dbReference type="SMART" id="SM00491">
    <property type="entry name" value="HELICc2"/>
    <property type="match status" value="1"/>
</dbReference>
<dbReference type="SUPFAM" id="SSF52540">
    <property type="entry name" value="P-loop containing nucleoside triphosphate hydrolases"/>
    <property type="match status" value="2"/>
</dbReference>
<dbReference type="Proteomes" id="UP000036923">
    <property type="component" value="Unassembled WGS sequence"/>
</dbReference>
<evidence type="ECO:0000256" key="8">
    <source>
        <dbReference type="ARBA" id="ARBA00023004"/>
    </source>
</evidence>
<keyword evidence="12" id="KW-0413">Isomerase</keyword>
<accession>A0A0L6JQZ2</accession>
<evidence type="ECO:0000256" key="12">
    <source>
        <dbReference type="ARBA" id="ARBA00023235"/>
    </source>
</evidence>
<evidence type="ECO:0000256" key="9">
    <source>
        <dbReference type="ARBA" id="ARBA00023014"/>
    </source>
</evidence>
<evidence type="ECO:0000256" key="6">
    <source>
        <dbReference type="ARBA" id="ARBA00022806"/>
    </source>
</evidence>
<keyword evidence="1" id="KW-0004">4Fe-4S</keyword>
<dbReference type="OrthoDB" id="9765586at2"/>
<dbReference type="eggNOG" id="COG1199">
    <property type="taxonomic scope" value="Bacteria"/>
</dbReference>
<dbReference type="GO" id="GO:0046872">
    <property type="term" value="F:metal ion binding"/>
    <property type="evidence" value="ECO:0007669"/>
    <property type="project" value="UniProtKB-KW"/>
</dbReference>
<keyword evidence="6 15" id="KW-0347">Helicase</keyword>
<evidence type="ECO:0000256" key="11">
    <source>
        <dbReference type="ARBA" id="ARBA00023204"/>
    </source>
</evidence>
<comment type="caution">
    <text evidence="15">The sequence shown here is derived from an EMBL/GenBank/DDBJ whole genome shotgun (WGS) entry which is preliminary data.</text>
</comment>
<keyword evidence="7" id="KW-0067">ATP-binding</keyword>
<dbReference type="PANTHER" id="PTHR11472:SF34">
    <property type="entry name" value="REGULATOR OF TELOMERE ELONGATION HELICASE 1"/>
    <property type="match status" value="1"/>
</dbReference>
<dbReference type="GO" id="GO:0006281">
    <property type="term" value="P:DNA repair"/>
    <property type="evidence" value="ECO:0007669"/>
    <property type="project" value="UniProtKB-KW"/>
</dbReference>
<dbReference type="InterPro" id="IPR042493">
    <property type="entry name" value="XPD_DNA_FeS"/>
</dbReference>
<keyword evidence="3" id="KW-0547">Nucleotide-binding</keyword>
<organism evidence="15 16">
    <name type="scientific">Pseudobacteroides cellulosolvens ATCC 35603 = DSM 2933</name>
    <dbReference type="NCBI Taxonomy" id="398512"/>
    <lineage>
        <taxon>Bacteria</taxon>
        <taxon>Bacillati</taxon>
        <taxon>Bacillota</taxon>
        <taxon>Clostridia</taxon>
        <taxon>Eubacteriales</taxon>
        <taxon>Oscillospiraceae</taxon>
        <taxon>Pseudobacteroides</taxon>
    </lineage>
</organism>
<dbReference type="GO" id="GO:0005524">
    <property type="term" value="F:ATP binding"/>
    <property type="evidence" value="ECO:0007669"/>
    <property type="project" value="UniProtKB-KW"/>
</dbReference>
<dbReference type="GO" id="GO:0016818">
    <property type="term" value="F:hydrolase activity, acting on acid anhydrides, in phosphorus-containing anhydrides"/>
    <property type="evidence" value="ECO:0007669"/>
    <property type="project" value="InterPro"/>
</dbReference>
<gene>
    <name evidence="15" type="ORF">Bccel_3068</name>
</gene>
<dbReference type="InterPro" id="IPR006554">
    <property type="entry name" value="Helicase-like_DEXD_c2"/>
</dbReference>
<protein>
    <submittedName>
        <fullName evidence="15">Helicase c2</fullName>
    </submittedName>
</protein>
<dbReference type="InterPro" id="IPR014013">
    <property type="entry name" value="Helic_SF1/SF2_ATP-bd_DinG/Rad3"/>
</dbReference>
<evidence type="ECO:0000256" key="5">
    <source>
        <dbReference type="ARBA" id="ARBA00022801"/>
    </source>
</evidence>
<dbReference type="GO" id="GO:0003677">
    <property type="term" value="F:DNA binding"/>
    <property type="evidence" value="ECO:0007669"/>
    <property type="project" value="UniProtKB-KW"/>
</dbReference>
<dbReference type="InterPro" id="IPR010614">
    <property type="entry name" value="RAD3-like_helicase_DEAD"/>
</dbReference>
<name>A0A0L6JQZ2_9FIRM</name>
<dbReference type="STRING" id="398512.Bccel_3068"/>
<sequence>MASNEIRISIRNLVEFTLRSGDIDNRFIGVSRALEGTKIHQKIQKSGIEGYNAEVPLVYRLEYKGFLLICEGRIDGVIKEDSRVTIDEIKTTAKPLEYIDEFNILHWAQAKCYAYIYAVQNALVNIDVQLTYYQIETEEIKHIRKTFTITEISDFFFELIDKYLKWAALTRNWEIQRNDSIKSLKFPFEKYRSGQRELAIAVYKTISEGRKLFVHAPTGIGKTISTLFPAVKAIGEEKTSKIFYLTAKTITRQVAEESFEIMREYGLKFKTITLTAKEKVCFKENAWCNPENCEYAKGHYDRVDNAIIDIYTSEHSFVRDVVEKYAKKHKICPFEFSLDLAMWADSVICDYNYAFDPRVYLKRFFQFNTGEYTFLIDEAHNLVDRSREMFSAELYKRPFLNLKKTFKTKKPTLSKALSKVNSMFIEMRKECGKENHLVCQKGLKELYQALKELVKESETWLTQNGMSEGYDEMLELYFEVLAFIKIAELYDERYITYLEKDQSDVKFKIFCLDPSHLLGEAIKRGKSAIFFSATLTPIDYFVDILGGNESDYRILLNSAFERDNLCLLISHTISTKFKDRQNSYAHIAQYIYAVISQNPGNYLVFFPSYKYMNEVHLIFNQMYPEVKSLLQTGIMSEEEREHFLDSFKDDVRELLVGFAVLGGIFSEGVDLMGDKLLGAIIVGVGLPQLCLERNIVMDYFNRKNGLGYEYAYVYPGMNKVLQAAGRVIRSEEDRGVVLLIDQRFSNNLYKKLFPAHWNHYKTVNNIKGINGILNNFWGRL</sequence>
<keyword evidence="5" id="KW-0378">Hydrolase</keyword>
<evidence type="ECO:0000259" key="14">
    <source>
        <dbReference type="PROSITE" id="PS51193"/>
    </source>
</evidence>
<dbReference type="InterPro" id="IPR045028">
    <property type="entry name" value="DinG/Rad3-like"/>
</dbReference>
<dbReference type="InterPro" id="IPR006555">
    <property type="entry name" value="ATP-dep_Helicase_C"/>
</dbReference>
<feature type="domain" description="Helicase ATP-binding" evidence="14">
    <location>
        <begin position="181"/>
        <end position="439"/>
    </location>
</feature>
<dbReference type="SMART" id="SM00488">
    <property type="entry name" value="DEXDc2"/>
    <property type="match status" value="1"/>
</dbReference>
<evidence type="ECO:0000256" key="2">
    <source>
        <dbReference type="ARBA" id="ARBA00022723"/>
    </source>
</evidence>
<comment type="similarity">
    <text evidence="13">Belongs to the helicase family. DinG subfamily.</text>
</comment>
<dbReference type="Gene3D" id="1.10.30.20">
    <property type="entry name" value="Bacterial XPD DNA helicase, FeS cluster domain"/>
    <property type="match status" value="1"/>
</dbReference>
<dbReference type="EMBL" id="LGTC01000001">
    <property type="protein sequence ID" value="KNY27797.1"/>
    <property type="molecule type" value="Genomic_DNA"/>
</dbReference>
<dbReference type="PANTHER" id="PTHR11472">
    <property type="entry name" value="DNA REPAIR DEAD HELICASE RAD3/XP-D SUBFAMILY MEMBER"/>
    <property type="match status" value="1"/>
</dbReference>
<reference evidence="16" key="1">
    <citation type="submission" date="2015-07" db="EMBL/GenBank/DDBJ databases">
        <title>Near-Complete Genome Sequence of the Cellulolytic Bacterium Bacteroides (Pseudobacteroides) cellulosolvens ATCC 35603.</title>
        <authorList>
            <person name="Dassa B."/>
            <person name="Utturkar S.M."/>
            <person name="Klingeman D.M."/>
            <person name="Hurt R.A."/>
            <person name="Keller M."/>
            <person name="Xu J."/>
            <person name="Reddy Y.H.K."/>
            <person name="Borovok I."/>
            <person name="Grinberg I.R."/>
            <person name="Lamed R."/>
            <person name="Zhivin O."/>
            <person name="Bayer E.A."/>
            <person name="Brown S.D."/>
        </authorList>
    </citation>
    <scope>NUCLEOTIDE SEQUENCE [LARGE SCALE GENOMIC DNA]</scope>
    <source>
        <strain evidence="16">DSM 2933</strain>
    </source>
</reference>
<evidence type="ECO:0000313" key="15">
    <source>
        <dbReference type="EMBL" id="KNY27797.1"/>
    </source>
</evidence>
<keyword evidence="11" id="KW-0234">DNA repair</keyword>
<dbReference type="RefSeq" id="WP_036941940.1">
    <property type="nucleotide sequence ID" value="NZ_JQKC01000017.1"/>
</dbReference>
<keyword evidence="2" id="KW-0479">Metal-binding</keyword>
<keyword evidence="4" id="KW-0227">DNA damage</keyword>
<evidence type="ECO:0000256" key="4">
    <source>
        <dbReference type="ARBA" id="ARBA00022763"/>
    </source>
</evidence>
<keyword evidence="8" id="KW-0408">Iron</keyword>
<dbReference type="Pfam" id="PF13307">
    <property type="entry name" value="Helicase_C_2"/>
    <property type="match status" value="1"/>
</dbReference>
<dbReference type="PATRIC" id="fig|398512.5.peg.3218"/>
<keyword evidence="16" id="KW-1185">Reference proteome</keyword>
<evidence type="ECO:0000256" key="1">
    <source>
        <dbReference type="ARBA" id="ARBA00022485"/>
    </source>
</evidence>
<keyword evidence="9" id="KW-0411">Iron-sulfur</keyword>
<dbReference type="PROSITE" id="PS51193">
    <property type="entry name" value="HELICASE_ATP_BIND_2"/>
    <property type="match status" value="1"/>
</dbReference>
<dbReference type="Gene3D" id="1.10.275.40">
    <property type="match status" value="1"/>
</dbReference>
<evidence type="ECO:0000313" key="16">
    <source>
        <dbReference type="Proteomes" id="UP000036923"/>
    </source>
</evidence>
<evidence type="ECO:0000256" key="3">
    <source>
        <dbReference type="ARBA" id="ARBA00022741"/>
    </source>
</evidence>
<evidence type="ECO:0000256" key="13">
    <source>
        <dbReference type="ARBA" id="ARBA00038058"/>
    </source>
</evidence>
<dbReference type="Pfam" id="PF06733">
    <property type="entry name" value="DEAD_2"/>
    <property type="match status" value="1"/>
</dbReference>
<dbReference type="InterPro" id="IPR027417">
    <property type="entry name" value="P-loop_NTPase"/>
</dbReference>